<keyword evidence="3" id="KW-1003">Cell membrane</keyword>
<keyword evidence="6 7" id="KW-0472">Membrane</keyword>
<comment type="caution">
    <text evidence="8">The sequence shown here is derived from an EMBL/GenBank/DDBJ whole genome shotgun (WGS) entry which is preliminary data.</text>
</comment>
<gene>
    <name evidence="8" type="ORF">MMF98_07870</name>
</gene>
<reference evidence="8" key="1">
    <citation type="submission" date="2022-03" db="EMBL/GenBank/DDBJ databases">
        <authorList>
            <person name="Woo C.Y."/>
        </authorList>
    </citation>
    <scope>NUCLEOTIDE SEQUENCE</scope>
    <source>
        <strain evidence="8">CYS-02</strain>
    </source>
</reference>
<evidence type="ECO:0000256" key="7">
    <source>
        <dbReference type="SAM" id="Phobius"/>
    </source>
</evidence>
<evidence type="ECO:0000256" key="3">
    <source>
        <dbReference type="ARBA" id="ARBA00022475"/>
    </source>
</evidence>
<sequence length="132" mass="13858">MDMQMAGYGALLLRVSLGVMFLAHGLKKVAEFPPAGTLRYFQSLGLPSFVAYLSIAAEIGGGLLLVLGVATRLVALLEIPLIAGTIALVHGKNGWLFANPGGGWEYPAFWCVTLAVLILLGSGPYALLPLFG</sequence>
<organism evidence="8 9">
    <name type="scientific">Variovorax terrae</name>
    <dbReference type="NCBI Taxonomy" id="2923278"/>
    <lineage>
        <taxon>Bacteria</taxon>
        <taxon>Pseudomonadati</taxon>
        <taxon>Pseudomonadota</taxon>
        <taxon>Betaproteobacteria</taxon>
        <taxon>Burkholderiales</taxon>
        <taxon>Comamonadaceae</taxon>
        <taxon>Variovorax</taxon>
    </lineage>
</organism>
<evidence type="ECO:0000256" key="2">
    <source>
        <dbReference type="ARBA" id="ARBA00006679"/>
    </source>
</evidence>
<evidence type="ECO:0000256" key="4">
    <source>
        <dbReference type="ARBA" id="ARBA00022692"/>
    </source>
</evidence>
<dbReference type="RefSeq" id="WP_243305724.1">
    <property type="nucleotide sequence ID" value="NZ_JALGBI010000001.1"/>
</dbReference>
<keyword evidence="9" id="KW-1185">Reference proteome</keyword>
<dbReference type="GO" id="GO:0005886">
    <property type="term" value="C:plasma membrane"/>
    <property type="evidence" value="ECO:0007669"/>
    <property type="project" value="UniProtKB-SubCell"/>
</dbReference>
<evidence type="ECO:0000256" key="1">
    <source>
        <dbReference type="ARBA" id="ARBA00004651"/>
    </source>
</evidence>
<protein>
    <submittedName>
        <fullName evidence="8">DoxX family protein</fullName>
    </submittedName>
</protein>
<accession>A0A9X1VTV2</accession>
<feature type="transmembrane region" description="Helical" evidence="7">
    <location>
        <begin position="49"/>
        <end position="67"/>
    </location>
</feature>
<keyword evidence="4 7" id="KW-0812">Transmembrane</keyword>
<dbReference type="Pfam" id="PF07681">
    <property type="entry name" value="DoxX"/>
    <property type="match status" value="1"/>
</dbReference>
<dbReference type="Proteomes" id="UP001139447">
    <property type="component" value="Unassembled WGS sequence"/>
</dbReference>
<evidence type="ECO:0000256" key="6">
    <source>
        <dbReference type="ARBA" id="ARBA00023136"/>
    </source>
</evidence>
<keyword evidence="5 7" id="KW-1133">Transmembrane helix</keyword>
<dbReference type="InterPro" id="IPR032808">
    <property type="entry name" value="DoxX"/>
</dbReference>
<evidence type="ECO:0000313" key="8">
    <source>
        <dbReference type="EMBL" id="MCJ0763123.1"/>
    </source>
</evidence>
<dbReference type="AlphaFoldDB" id="A0A9X1VTV2"/>
<dbReference type="EMBL" id="JALGBI010000001">
    <property type="protein sequence ID" value="MCJ0763123.1"/>
    <property type="molecule type" value="Genomic_DNA"/>
</dbReference>
<comment type="subcellular location">
    <subcellularLocation>
        <location evidence="1">Cell membrane</location>
        <topology evidence="1">Multi-pass membrane protein</topology>
    </subcellularLocation>
</comment>
<proteinExistence type="inferred from homology"/>
<dbReference type="InterPro" id="IPR051907">
    <property type="entry name" value="DoxX-like_oxidoreductase"/>
</dbReference>
<feature type="transmembrane region" description="Helical" evidence="7">
    <location>
        <begin position="74"/>
        <end position="95"/>
    </location>
</feature>
<dbReference type="PANTHER" id="PTHR33452">
    <property type="entry name" value="OXIDOREDUCTASE CATD-RELATED"/>
    <property type="match status" value="1"/>
</dbReference>
<dbReference type="PANTHER" id="PTHR33452:SF1">
    <property type="entry name" value="INNER MEMBRANE PROTEIN YPHA-RELATED"/>
    <property type="match status" value="1"/>
</dbReference>
<evidence type="ECO:0000313" key="9">
    <source>
        <dbReference type="Proteomes" id="UP001139447"/>
    </source>
</evidence>
<feature type="transmembrane region" description="Helical" evidence="7">
    <location>
        <begin position="107"/>
        <end position="128"/>
    </location>
</feature>
<evidence type="ECO:0000256" key="5">
    <source>
        <dbReference type="ARBA" id="ARBA00022989"/>
    </source>
</evidence>
<name>A0A9X1VTV2_9BURK</name>
<comment type="similarity">
    <text evidence="2">Belongs to the DoxX family.</text>
</comment>